<gene>
    <name evidence="5 6" type="primary">ppa</name>
    <name evidence="6" type="ORF">ACFONC_10875</name>
</gene>
<feature type="binding site" evidence="5">
    <location>
        <position position="71"/>
    </location>
    <ligand>
        <name>Mg(2+)</name>
        <dbReference type="ChEBI" id="CHEBI:18420"/>
        <label>1</label>
    </ligand>
</feature>
<evidence type="ECO:0000256" key="5">
    <source>
        <dbReference type="HAMAP-Rule" id="MF_00209"/>
    </source>
</evidence>
<comment type="subcellular location">
    <subcellularLocation>
        <location evidence="5">Cytoplasm</location>
    </subcellularLocation>
</comment>
<organism evidence="6 7">
    <name type="scientific">Luteimonas soli</name>
    <dbReference type="NCBI Taxonomy" id="1648966"/>
    <lineage>
        <taxon>Bacteria</taxon>
        <taxon>Pseudomonadati</taxon>
        <taxon>Pseudomonadota</taxon>
        <taxon>Gammaproteobacteria</taxon>
        <taxon>Lysobacterales</taxon>
        <taxon>Lysobacteraceae</taxon>
        <taxon>Luteimonas</taxon>
    </lineage>
</organism>
<sequence>MGLDHVPTGSNLPEEINVVIEIPKDAEPVKYEVDKESGAIFVDRILSTPMRYPCNYGYIPRTICGDGDPADVLVILPLPLIPGSVIRCRPVGVLRMSDEAGGDEKILAVPVDKVFAGYSHIDDIAKVSPHWLERIGHFFEHYKDLEKGKWVKLDGWGGAAEAKQILNESIERYAALPGKQNF</sequence>
<evidence type="ECO:0000313" key="6">
    <source>
        <dbReference type="EMBL" id="MFC3716657.1"/>
    </source>
</evidence>
<dbReference type="Gene3D" id="3.90.80.10">
    <property type="entry name" value="Inorganic pyrophosphatase"/>
    <property type="match status" value="1"/>
</dbReference>
<dbReference type="GO" id="GO:0004427">
    <property type="term" value="F:inorganic diphosphate phosphatase activity"/>
    <property type="evidence" value="ECO:0007669"/>
    <property type="project" value="UniProtKB-EC"/>
</dbReference>
<dbReference type="InterPro" id="IPR036649">
    <property type="entry name" value="Pyrophosphatase_sf"/>
</dbReference>
<keyword evidence="5" id="KW-0963">Cytoplasm</keyword>
<keyword evidence="7" id="KW-1185">Reference proteome</keyword>
<feature type="binding site" evidence="5">
    <location>
        <position position="66"/>
    </location>
    <ligand>
        <name>Mg(2+)</name>
        <dbReference type="ChEBI" id="CHEBI:18420"/>
        <label>1</label>
    </ligand>
</feature>
<comment type="similarity">
    <text evidence="5">Belongs to the PPase family.</text>
</comment>
<name>A0ABV7XMQ9_9GAMM</name>
<evidence type="ECO:0000256" key="1">
    <source>
        <dbReference type="ARBA" id="ARBA00001946"/>
    </source>
</evidence>
<dbReference type="Pfam" id="PF00719">
    <property type="entry name" value="Pyrophosphatase"/>
    <property type="match status" value="1"/>
</dbReference>
<dbReference type="RefSeq" id="WP_386743976.1">
    <property type="nucleotide sequence ID" value="NZ_JBHRYA010000007.1"/>
</dbReference>
<feature type="binding site" evidence="5">
    <location>
        <position position="44"/>
    </location>
    <ligand>
        <name>substrate</name>
    </ligand>
</feature>
<dbReference type="Proteomes" id="UP001595705">
    <property type="component" value="Unassembled WGS sequence"/>
</dbReference>
<comment type="caution">
    <text evidence="6">The sequence shown here is derived from an EMBL/GenBank/DDBJ whole genome shotgun (WGS) entry which is preliminary data.</text>
</comment>
<comment type="subunit">
    <text evidence="5">Homohexamer.</text>
</comment>
<feature type="binding site" evidence="5">
    <location>
        <position position="56"/>
    </location>
    <ligand>
        <name>substrate</name>
    </ligand>
</feature>
<dbReference type="InterPro" id="IPR008162">
    <property type="entry name" value="Pyrophosphatase"/>
</dbReference>
<keyword evidence="3 5" id="KW-0378">Hydrolase</keyword>
<accession>A0ABV7XMQ9</accession>
<comment type="function">
    <text evidence="5">Catalyzes the hydrolysis of inorganic pyrophosphate (PPi) forming two phosphate ions.</text>
</comment>
<proteinExistence type="inferred from homology"/>
<keyword evidence="4 5" id="KW-0460">Magnesium</keyword>
<feature type="binding site" evidence="5">
    <location>
        <position position="71"/>
    </location>
    <ligand>
        <name>Mg(2+)</name>
        <dbReference type="ChEBI" id="CHEBI:18420"/>
        <label>2</label>
    </ligand>
</feature>
<keyword evidence="2 5" id="KW-0479">Metal-binding</keyword>
<dbReference type="EMBL" id="JBHRYA010000007">
    <property type="protein sequence ID" value="MFC3716657.1"/>
    <property type="molecule type" value="Genomic_DNA"/>
</dbReference>
<evidence type="ECO:0000256" key="4">
    <source>
        <dbReference type="ARBA" id="ARBA00022842"/>
    </source>
</evidence>
<reference evidence="7" key="1">
    <citation type="journal article" date="2019" name="Int. J. Syst. Evol. Microbiol.">
        <title>The Global Catalogue of Microorganisms (GCM) 10K type strain sequencing project: providing services to taxonomists for standard genome sequencing and annotation.</title>
        <authorList>
            <consortium name="The Broad Institute Genomics Platform"/>
            <consortium name="The Broad Institute Genome Sequencing Center for Infectious Disease"/>
            <person name="Wu L."/>
            <person name="Ma J."/>
        </authorList>
    </citation>
    <scope>NUCLEOTIDE SEQUENCE [LARGE SCALE GENOMIC DNA]</scope>
    <source>
        <strain evidence="7">KCTC 42441</strain>
    </source>
</reference>
<evidence type="ECO:0000256" key="3">
    <source>
        <dbReference type="ARBA" id="ARBA00022801"/>
    </source>
</evidence>
<dbReference type="PANTHER" id="PTHR10286">
    <property type="entry name" value="INORGANIC PYROPHOSPHATASE"/>
    <property type="match status" value="1"/>
</dbReference>
<feature type="binding site" evidence="5">
    <location>
        <position position="142"/>
    </location>
    <ligand>
        <name>substrate</name>
    </ligand>
</feature>
<dbReference type="SUPFAM" id="SSF50324">
    <property type="entry name" value="Inorganic pyrophosphatase"/>
    <property type="match status" value="1"/>
</dbReference>
<comment type="catalytic activity">
    <reaction evidence="5">
        <text>diphosphate + H2O = 2 phosphate + H(+)</text>
        <dbReference type="Rhea" id="RHEA:24576"/>
        <dbReference type="ChEBI" id="CHEBI:15377"/>
        <dbReference type="ChEBI" id="CHEBI:15378"/>
        <dbReference type="ChEBI" id="CHEBI:33019"/>
        <dbReference type="ChEBI" id="CHEBI:43474"/>
        <dbReference type="EC" id="3.6.1.1"/>
    </reaction>
</comment>
<feature type="binding site" evidence="5">
    <location>
        <position position="103"/>
    </location>
    <ligand>
        <name>Mg(2+)</name>
        <dbReference type="ChEBI" id="CHEBI:18420"/>
        <label>1</label>
    </ligand>
</feature>
<dbReference type="CDD" id="cd00412">
    <property type="entry name" value="pyrophosphatase"/>
    <property type="match status" value="1"/>
</dbReference>
<dbReference type="NCBIfam" id="NF002317">
    <property type="entry name" value="PRK01250.1"/>
    <property type="match status" value="1"/>
</dbReference>
<dbReference type="EC" id="3.6.1.1" evidence="5"/>
<comment type="cofactor">
    <cofactor evidence="1 5">
        <name>Mg(2+)</name>
        <dbReference type="ChEBI" id="CHEBI:18420"/>
    </cofactor>
</comment>
<evidence type="ECO:0000313" key="7">
    <source>
        <dbReference type="Proteomes" id="UP001595705"/>
    </source>
</evidence>
<dbReference type="HAMAP" id="MF_00209">
    <property type="entry name" value="Inorganic_PPase"/>
    <property type="match status" value="1"/>
</dbReference>
<feature type="binding site" evidence="5">
    <location>
        <position position="30"/>
    </location>
    <ligand>
        <name>substrate</name>
    </ligand>
</feature>
<protein>
    <recommendedName>
        <fullName evidence="5">Inorganic pyrophosphatase</fullName>
        <ecNumber evidence="5">3.6.1.1</ecNumber>
    </recommendedName>
    <alternativeName>
        <fullName evidence="5">Pyrophosphate phospho-hydrolase</fullName>
        <shortName evidence="5">PPase</shortName>
    </alternativeName>
</protein>
<evidence type="ECO:0000256" key="2">
    <source>
        <dbReference type="ARBA" id="ARBA00022723"/>
    </source>
</evidence>